<feature type="region of interest" description="Disordered" evidence="1">
    <location>
        <begin position="105"/>
        <end position="130"/>
    </location>
</feature>
<feature type="compositionally biased region" description="Basic and acidic residues" evidence="1">
    <location>
        <begin position="114"/>
        <end position="123"/>
    </location>
</feature>
<proteinExistence type="predicted"/>
<reference evidence="3" key="1">
    <citation type="journal article" date="2019" name="Int. J. Syst. Evol. Microbiol.">
        <title>The Global Catalogue of Microorganisms (GCM) 10K type strain sequencing project: providing services to taxonomists for standard genome sequencing and annotation.</title>
        <authorList>
            <consortium name="The Broad Institute Genomics Platform"/>
            <consortium name="The Broad Institute Genome Sequencing Center for Infectious Disease"/>
            <person name="Wu L."/>
            <person name="Ma J."/>
        </authorList>
    </citation>
    <scope>NUCLEOTIDE SEQUENCE [LARGE SCALE GENOMIC DNA]</scope>
    <source>
        <strain evidence="3">JCM 19134</strain>
    </source>
</reference>
<evidence type="ECO:0000313" key="2">
    <source>
        <dbReference type="EMBL" id="GAA4958946.1"/>
    </source>
</evidence>
<dbReference type="EMBL" id="BAABLX010000077">
    <property type="protein sequence ID" value="GAA4958946.1"/>
    <property type="molecule type" value="Genomic_DNA"/>
</dbReference>
<comment type="caution">
    <text evidence="2">The sequence shown here is derived from an EMBL/GenBank/DDBJ whole genome shotgun (WGS) entry which is preliminary data.</text>
</comment>
<gene>
    <name evidence="2" type="ORF">GCM10025791_44730</name>
</gene>
<dbReference type="Proteomes" id="UP001409585">
    <property type="component" value="Unassembled WGS sequence"/>
</dbReference>
<keyword evidence="3" id="KW-1185">Reference proteome</keyword>
<organism evidence="2 3">
    <name type="scientific">Halioxenophilus aromaticivorans</name>
    <dbReference type="NCBI Taxonomy" id="1306992"/>
    <lineage>
        <taxon>Bacteria</taxon>
        <taxon>Pseudomonadati</taxon>
        <taxon>Pseudomonadota</taxon>
        <taxon>Gammaproteobacteria</taxon>
        <taxon>Alteromonadales</taxon>
        <taxon>Alteromonadaceae</taxon>
        <taxon>Halioxenophilus</taxon>
    </lineage>
</organism>
<evidence type="ECO:0000256" key="1">
    <source>
        <dbReference type="SAM" id="MobiDB-lite"/>
    </source>
</evidence>
<sequence length="220" mass="24245">MKLALFAELTQEHLTVVRSTLKLRKETWQWVAAPEQADLIICDSRSKVWQRIGVSDSPLQIIVGTADAQQTAGRMHLPAPFRALKLIKLLDTAVEQLSAGKASKALWPKQASKQTDKAQKKIEATQPKSGGIPWAKKNIQFKGKTNFSSLPVTAELAMWLEIMASQPVSYQSMKAALPMDAELIDTVLNSAAKNGVLIDEQGEAIPPIESKSLLDMLFKR</sequence>
<dbReference type="AlphaFoldDB" id="A0AAV3U930"/>
<protein>
    <submittedName>
        <fullName evidence="2">Uncharacterized protein</fullName>
    </submittedName>
</protein>
<name>A0AAV3U930_9ALTE</name>
<evidence type="ECO:0000313" key="3">
    <source>
        <dbReference type="Proteomes" id="UP001409585"/>
    </source>
</evidence>
<dbReference type="RefSeq" id="WP_345427535.1">
    <property type="nucleotide sequence ID" value="NZ_AP031496.1"/>
</dbReference>
<accession>A0AAV3U930</accession>